<evidence type="ECO:0000256" key="3">
    <source>
        <dbReference type="ARBA" id="ARBA00022989"/>
    </source>
</evidence>
<dbReference type="PhylomeDB" id="A7SLY7"/>
<dbReference type="eggNOG" id="KOG2886">
    <property type="taxonomic scope" value="Eukaryota"/>
</dbReference>
<evidence type="ECO:0000256" key="2">
    <source>
        <dbReference type="ARBA" id="ARBA00022692"/>
    </source>
</evidence>
<dbReference type="GO" id="GO:0016020">
    <property type="term" value="C:membrane"/>
    <property type="evidence" value="ECO:0007669"/>
    <property type="project" value="UniProtKB-SubCell"/>
</dbReference>
<feature type="transmembrane region" description="Helical" evidence="5">
    <location>
        <begin position="116"/>
        <end position="136"/>
    </location>
</feature>
<dbReference type="OMA" id="FQMRAVE"/>
<feature type="transmembrane region" description="Helical" evidence="5">
    <location>
        <begin position="181"/>
        <end position="205"/>
    </location>
</feature>
<accession>A7SLY7</accession>
<protein>
    <recommendedName>
        <fullName evidence="6">TMEM205-like domain-containing protein</fullName>
    </recommendedName>
</protein>
<keyword evidence="4 5" id="KW-0472">Membrane</keyword>
<sequence>MTSLLGVKVFACLVLICIVLFSDCICVIAEEGVLRQTLLLYLHILSLGAWIGMQAWVIGVAGIVMYLNMPRHVFGHIQSKLWPLFYCLGSGLSLLGILTNTAAMNTTAKKNSREEIQQVSGLLMSLICCLLNAFLLEPRGTRLWMARFDYEKKQGYGQEVGPLKNKEGLKTKRYKELTDKFARVHGCSSIVTVFAFVGCLVHLGYLTHHLVST</sequence>
<evidence type="ECO:0000256" key="4">
    <source>
        <dbReference type="ARBA" id="ARBA00023136"/>
    </source>
</evidence>
<dbReference type="KEGG" id="nve:5506674"/>
<dbReference type="AlphaFoldDB" id="A7SLY7"/>
<feature type="domain" description="TMEM205-like" evidence="6">
    <location>
        <begin position="45"/>
        <end position="147"/>
    </location>
</feature>
<dbReference type="EMBL" id="DS469703">
    <property type="protein sequence ID" value="EDO35268.1"/>
    <property type="molecule type" value="Genomic_DNA"/>
</dbReference>
<dbReference type="Proteomes" id="UP000001593">
    <property type="component" value="Unassembled WGS sequence"/>
</dbReference>
<dbReference type="HOGENOM" id="CLU_094297_1_1_1"/>
<name>A7SLY7_NEMVE</name>
<dbReference type="PANTHER" id="PTHR23241:SF102">
    <property type="entry name" value="LD23009P"/>
    <property type="match status" value="1"/>
</dbReference>
<evidence type="ECO:0000256" key="5">
    <source>
        <dbReference type="SAM" id="Phobius"/>
    </source>
</evidence>
<evidence type="ECO:0000259" key="6">
    <source>
        <dbReference type="Pfam" id="PF13664"/>
    </source>
</evidence>
<keyword evidence="3 5" id="KW-1133">Transmembrane helix</keyword>
<feature type="transmembrane region" description="Helical" evidence="5">
    <location>
        <begin position="40"/>
        <end position="69"/>
    </location>
</feature>
<dbReference type="InterPro" id="IPR053009">
    <property type="entry name" value="Xanthocillin_Biosynth-Assoc"/>
</dbReference>
<organism evidence="7 8">
    <name type="scientific">Nematostella vectensis</name>
    <name type="common">Starlet sea anemone</name>
    <dbReference type="NCBI Taxonomy" id="45351"/>
    <lineage>
        <taxon>Eukaryota</taxon>
        <taxon>Metazoa</taxon>
        <taxon>Cnidaria</taxon>
        <taxon>Anthozoa</taxon>
        <taxon>Hexacorallia</taxon>
        <taxon>Actiniaria</taxon>
        <taxon>Edwardsiidae</taxon>
        <taxon>Nematostella</taxon>
    </lineage>
</organism>
<evidence type="ECO:0000313" key="8">
    <source>
        <dbReference type="Proteomes" id="UP000001593"/>
    </source>
</evidence>
<keyword evidence="8" id="KW-1185">Reference proteome</keyword>
<dbReference type="InParanoid" id="A7SLY7"/>
<dbReference type="PANTHER" id="PTHR23241">
    <property type="entry name" value="LATE EMBRYOGENESIS ABUNDANT PLANTS LEA-RELATED"/>
    <property type="match status" value="1"/>
</dbReference>
<dbReference type="Pfam" id="PF13664">
    <property type="entry name" value="DUF4149"/>
    <property type="match status" value="1"/>
</dbReference>
<comment type="subcellular location">
    <subcellularLocation>
        <location evidence="1">Membrane</location>
    </subcellularLocation>
</comment>
<reference evidence="7 8" key="1">
    <citation type="journal article" date="2007" name="Science">
        <title>Sea anemone genome reveals ancestral eumetazoan gene repertoire and genomic organization.</title>
        <authorList>
            <person name="Putnam N.H."/>
            <person name="Srivastava M."/>
            <person name="Hellsten U."/>
            <person name="Dirks B."/>
            <person name="Chapman J."/>
            <person name="Salamov A."/>
            <person name="Terry A."/>
            <person name="Shapiro H."/>
            <person name="Lindquist E."/>
            <person name="Kapitonov V.V."/>
            <person name="Jurka J."/>
            <person name="Genikhovich G."/>
            <person name="Grigoriev I.V."/>
            <person name="Lucas S.M."/>
            <person name="Steele R.E."/>
            <person name="Finnerty J.R."/>
            <person name="Technau U."/>
            <person name="Martindale M.Q."/>
            <person name="Rokhsar D.S."/>
        </authorList>
    </citation>
    <scope>NUCLEOTIDE SEQUENCE [LARGE SCALE GENOMIC DNA]</scope>
    <source>
        <strain evidence="8">CH2 X CH6</strain>
    </source>
</reference>
<dbReference type="InterPro" id="IPR025423">
    <property type="entry name" value="TMEM205-like"/>
</dbReference>
<feature type="transmembrane region" description="Helical" evidence="5">
    <location>
        <begin position="81"/>
        <end position="104"/>
    </location>
</feature>
<evidence type="ECO:0000256" key="1">
    <source>
        <dbReference type="ARBA" id="ARBA00004370"/>
    </source>
</evidence>
<gene>
    <name evidence="7" type="ORF">NEMVEDRAFT_v1g214331</name>
</gene>
<proteinExistence type="predicted"/>
<evidence type="ECO:0000313" key="7">
    <source>
        <dbReference type="EMBL" id="EDO35268.1"/>
    </source>
</evidence>
<keyword evidence="2 5" id="KW-0812">Transmembrane</keyword>